<feature type="compositionally biased region" description="Low complexity" evidence="1">
    <location>
        <begin position="83"/>
        <end position="109"/>
    </location>
</feature>
<keyword evidence="3" id="KW-1185">Reference proteome</keyword>
<evidence type="ECO:0000313" key="3">
    <source>
        <dbReference type="Proteomes" id="UP000293671"/>
    </source>
</evidence>
<evidence type="ECO:0000256" key="1">
    <source>
        <dbReference type="SAM" id="MobiDB-lite"/>
    </source>
</evidence>
<evidence type="ECO:0000313" key="2">
    <source>
        <dbReference type="EMBL" id="RZU02510.1"/>
    </source>
</evidence>
<comment type="caution">
    <text evidence="2">The sequence shown here is derived from an EMBL/GenBank/DDBJ whole genome shotgun (WGS) entry which is preliminary data.</text>
</comment>
<gene>
    <name evidence="2" type="ORF">EV670_0536</name>
</gene>
<dbReference type="Proteomes" id="UP000293671">
    <property type="component" value="Unassembled WGS sequence"/>
</dbReference>
<feature type="region of interest" description="Disordered" evidence="1">
    <location>
        <begin position="58"/>
        <end position="120"/>
    </location>
</feature>
<protein>
    <submittedName>
        <fullName evidence="2">Uncharacterized protein</fullName>
    </submittedName>
</protein>
<sequence length="197" mass="20249">MRSPPPGLGPGRARWVAPTVLLLHAAALMLLWRLVAPPAPGGAARAVRLSLMAPRPTASAIPASPQERPAIERSRPPAPRSQTTATTAIAPPTEAPRAAPAEAPRAIAADEPSSEPPLLDGAATRRAIRESARNPGLAQRSDDALGNAPRDANATLREGVDKAAHGDCAKGEYVGGGMGLLSLPFWAAAELAGRCAR</sequence>
<proteinExistence type="predicted"/>
<dbReference type="RefSeq" id="WP_130430264.1">
    <property type="nucleotide sequence ID" value="NZ_SHKP01000004.1"/>
</dbReference>
<accession>A0A4Q7W0A2</accession>
<reference evidence="2 3" key="1">
    <citation type="submission" date="2019-02" db="EMBL/GenBank/DDBJ databases">
        <title>Genomic Encyclopedia of Type Strains, Phase IV (KMG-IV): sequencing the most valuable type-strain genomes for metagenomic binning, comparative biology and taxonomic classification.</title>
        <authorList>
            <person name="Goeker M."/>
        </authorList>
    </citation>
    <scope>NUCLEOTIDE SEQUENCE [LARGE SCALE GENOMIC DNA]</scope>
    <source>
        <strain evidence="2 3">DSM 19570</strain>
    </source>
</reference>
<dbReference type="AlphaFoldDB" id="A0A4Q7W0A2"/>
<dbReference type="EMBL" id="SHKP01000004">
    <property type="protein sequence ID" value="RZU02510.1"/>
    <property type="molecule type" value="Genomic_DNA"/>
</dbReference>
<organism evidence="2 3">
    <name type="scientific">Rivibacter subsaxonicus</name>
    <dbReference type="NCBI Taxonomy" id="457575"/>
    <lineage>
        <taxon>Bacteria</taxon>
        <taxon>Pseudomonadati</taxon>
        <taxon>Pseudomonadota</taxon>
        <taxon>Betaproteobacteria</taxon>
        <taxon>Burkholderiales</taxon>
        <taxon>Rivibacter</taxon>
    </lineage>
</organism>
<name>A0A4Q7W0A2_9BURK</name>
<dbReference type="OrthoDB" id="9153578at2"/>
<feature type="region of interest" description="Disordered" evidence="1">
    <location>
        <begin position="131"/>
        <end position="150"/>
    </location>
</feature>